<accession>A0ACC6NZJ2</accession>
<proteinExistence type="predicted"/>
<evidence type="ECO:0000313" key="2">
    <source>
        <dbReference type="Proteomes" id="UP001364695"/>
    </source>
</evidence>
<gene>
    <name evidence="1" type="ORF">RV045_03090</name>
</gene>
<sequence>MTTVPSWLIFNLALVAIAVIAATWLVSRKENGLVRTSTMLATIALAIFYVPISWLPSGYVSGLFFALLPKEIATPAGFFGFAIASAILSGTSAWLISHVIKRAIKWLCCQRTECAA</sequence>
<comment type="caution">
    <text evidence="1">The sequence shown here is derived from an EMBL/GenBank/DDBJ whole genome shotgun (WGS) entry which is preliminary data.</text>
</comment>
<keyword evidence="2" id="KW-1185">Reference proteome</keyword>
<protein>
    <submittedName>
        <fullName evidence="1">Uncharacterized protein</fullName>
    </submittedName>
</protein>
<reference evidence="1" key="1">
    <citation type="submission" date="2023-10" db="EMBL/GenBank/DDBJ databases">
        <title>Amphibacter perezi, gen. nov., sp. nov. a novel taxa of the family Comamonadaceae, class Betaproteobacteria isolated from the skin microbiota of Pelophylax perezi from different populations.</title>
        <authorList>
            <person name="Costa S."/>
            <person name="Proenca D.N."/>
            <person name="Lopes I."/>
            <person name="Morais P.V."/>
        </authorList>
    </citation>
    <scope>NUCLEOTIDE SEQUENCE</scope>
    <source>
        <strain evidence="1">SL12-8</strain>
    </source>
</reference>
<evidence type="ECO:0000313" key="1">
    <source>
        <dbReference type="EMBL" id="MEJ7137416.1"/>
    </source>
</evidence>
<dbReference type="Proteomes" id="UP001364695">
    <property type="component" value="Unassembled WGS sequence"/>
</dbReference>
<organism evidence="1 2">
    <name type="scientific">Amphibiibacter pelophylacis</name>
    <dbReference type="NCBI Taxonomy" id="1799477"/>
    <lineage>
        <taxon>Bacteria</taxon>
        <taxon>Pseudomonadati</taxon>
        <taxon>Pseudomonadota</taxon>
        <taxon>Betaproteobacteria</taxon>
        <taxon>Burkholderiales</taxon>
        <taxon>Sphaerotilaceae</taxon>
        <taxon>Amphibiibacter</taxon>
    </lineage>
</organism>
<name>A0ACC6NZJ2_9BURK</name>
<dbReference type="EMBL" id="JAWDIE010000003">
    <property type="protein sequence ID" value="MEJ7137416.1"/>
    <property type="molecule type" value="Genomic_DNA"/>
</dbReference>